<feature type="signal peptide" evidence="1">
    <location>
        <begin position="1"/>
        <end position="20"/>
    </location>
</feature>
<dbReference type="InterPro" id="IPR009097">
    <property type="entry name" value="Cyclic_Pdiesterase"/>
</dbReference>
<accession>A0A1T4TA93</accession>
<organism evidence="2 3">
    <name type="scientific">Photobacterium toruni</name>
    <dbReference type="NCBI Taxonomy" id="1935446"/>
    <lineage>
        <taxon>Bacteria</taxon>
        <taxon>Pseudomonadati</taxon>
        <taxon>Pseudomonadota</taxon>
        <taxon>Gammaproteobacteria</taxon>
        <taxon>Vibrionales</taxon>
        <taxon>Vibrionaceae</taxon>
        <taxon>Photobacterium</taxon>
    </lineage>
</organism>
<proteinExistence type="predicted"/>
<evidence type="ECO:0000313" key="3">
    <source>
        <dbReference type="Proteomes" id="UP000191116"/>
    </source>
</evidence>
<feature type="chain" id="PRO_5012391362" description="2',5' RNA ligase family" evidence="1">
    <location>
        <begin position="21"/>
        <end position="230"/>
    </location>
</feature>
<dbReference type="Proteomes" id="UP000191116">
    <property type="component" value="Unassembled WGS sequence"/>
</dbReference>
<dbReference type="SUPFAM" id="SSF55144">
    <property type="entry name" value="LigT-like"/>
    <property type="match status" value="1"/>
</dbReference>
<reference evidence="2 3" key="1">
    <citation type="submission" date="2017-02" db="EMBL/GenBank/DDBJ databases">
        <authorList>
            <person name="Peterson S.W."/>
        </authorList>
    </citation>
    <scope>NUCLEOTIDE SEQUENCE [LARGE SCALE GENOMIC DNA]</scope>
    <source>
        <strain evidence="2 3">CECT 9189</strain>
    </source>
</reference>
<dbReference type="EMBL" id="FUWP01000010">
    <property type="protein sequence ID" value="SKA37490.1"/>
    <property type="molecule type" value="Genomic_DNA"/>
</dbReference>
<name>A0A1T4TA93_9GAMM</name>
<evidence type="ECO:0000313" key="2">
    <source>
        <dbReference type="EMBL" id="SKA37490.1"/>
    </source>
</evidence>
<protein>
    <recommendedName>
        <fullName evidence="4">2',5' RNA ligase family</fullName>
    </recommendedName>
</protein>
<keyword evidence="1" id="KW-0732">Signal</keyword>
<dbReference type="RefSeq" id="WP_080174879.1">
    <property type="nucleotide sequence ID" value="NZ_AP024854.1"/>
</dbReference>
<gene>
    <name evidence="2" type="ORF">CZ814_02066</name>
</gene>
<dbReference type="AlphaFoldDB" id="A0A1T4TA93"/>
<dbReference type="Gene3D" id="3.90.1140.10">
    <property type="entry name" value="Cyclic phosphodiesterase"/>
    <property type="match status" value="1"/>
</dbReference>
<dbReference type="OrthoDB" id="79662at2"/>
<sequence>MLKKHLFALACICISPATVATPITSLSSNTASYNLFLIPSHAVDKTVLTISNRLQQQQLSSLYSQGFLPHITLYLTEYPTNNLKLLKQKAQQLANQWHQFDLTLDHIQRTKGNWLMLDVDNTPELQQLADTATIMVAPLRTINPTIPTWVNHYPEKLAAFRRYGSPNVFMNFEPHITLLPQTDSQKLTTFMANYGAHFKSVNFKALGIGIAAVNSNGQAKAEIASYLFTQ</sequence>
<evidence type="ECO:0008006" key="4">
    <source>
        <dbReference type="Google" id="ProtNLM"/>
    </source>
</evidence>
<evidence type="ECO:0000256" key="1">
    <source>
        <dbReference type="SAM" id="SignalP"/>
    </source>
</evidence>
<dbReference type="Pfam" id="PF13563">
    <property type="entry name" value="2_5_RNA_ligase2"/>
    <property type="match status" value="1"/>
</dbReference>